<keyword evidence="6" id="KW-0411">Iron-sulfur</keyword>
<dbReference type="NCBIfam" id="TIGR02495">
    <property type="entry name" value="NrdG2"/>
    <property type="match status" value="1"/>
</dbReference>
<protein>
    <submittedName>
        <fullName evidence="8">Anaerobic ribonucleoside-triphosphate reductase activating protein</fullName>
    </submittedName>
</protein>
<dbReference type="GO" id="GO:0003824">
    <property type="term" value="F:catalytic activity"/>
    <property type="evidence" value="ECO:0007669"/>
    <property type="project" value="InterPro"/>
</dbReference>
<dbReference type="SFLD" id="SFLDG01094">
    <property type="entry name" value="Uncharacterised_Radical_SAM_Su"/>
    <property type="match status" value="1"/>
</dbReference>
<keyword evidence="4" id="KW-0479">Metal-binding</keyword>
<dbReference type="GO" id="GO:0046872">
    <property type="term" value="F:metal ion binding"/>
    <property type="evidence" value="ECO:0007669"/>
    <property type="project" value="UniProtKB-KW"/>
</dbReference>
<organism evidence="8 9">
    <name type="scientific">Schaalia canis</name>
    <dbReference type="NCBI Taxonomy" id="100469"/>
    <lineage>
        <taxon>Bacteria</taxon>
        <taxon>Bacillati</taxon>
        <taxon>Actinomycetota</taxon>
        <taxon>Actinomycetes</taxon>
        <taxon>Actinomycetales</taxon>
        <taxon>Actinomycetaceae</taxon>
        <taxon>Schaalia</taxon>
    </lineage>
</organism>
<dbReference type="InterPro" id="IPR012840">
    <property type="entry name" value="NrdG2"/>
</dbReference>
<dbReference type="OrthoDB" id="9782387at2"/>
<gene>
    <name evidence="8" type="ORF">EII11_10185</name>
</gene>
<dbReference type="Proteomes" id="UP000280444">
    <property type="component" value="Unassembled WGS sequence"/>
</dbReference>
<evidence type="ECO:0000256" key="5">
    <source>
        <dbReference type="ARBA" id="ARBA00023004"/>
    </source>
</evidence>
<dbReference type="Pfam" id="PF04055">
    <property type="entry name" value="Radical_SAM"/>
    <property type="match status" value="1"/>
</dbReference>
<evidence type="ECO:0000256" key="1">
    <source>
        <dbReference type="ARBA" id="ARBA00001966"/>
    </source>
</evidence>
<dbReference type="InterPro" id="IPR013785">
    <property type="entry name" value="Aldolase_TIM"/>
</dbReference>
<dbReference type="AlphaFoldDB" id="A0A3P1SDR9"/>
<keyword evidence="5" id="KW-0408">Iron</keyword>
<dbReference type="CDD" id="cd01335">
    <property type="entry name" value="Radical_SAM"/>
    <property type="match status" value="1"/>
</dbReference>
<dbReference type="InterPro" id="IPR034457">
    <property type="entry name" value="Organic_radical-activating"/>
</dbReference>
<dbReference type="EMBL" id="RQZF01000017">
    <property type="protein sequence ID" value="RRC94462.1"/>
    <property type="molecule type" value="Genomic_DNA"/>
</dbReference>
<keyword evidence="9" id="KW-1185">Reference proteome</keyword>
<reference evidence="8 9" key="1">
    <citation type="submission" date="2018-11" db="EMBL/GenBank/DDBJ databases">
        <title>Genomes From Bacteria Associated with the Canine Oral Cavity: a Test Case for Automated Genome-Based Taxonomic Assignment.</title>
        <authorList>
            <person name="Coil D.A."/>
            <person name="Jospin G."/>
            <person name="Darling A.E."/>
            <person name="Wallis C."/>
            <person name="Davis I.J."/>
            <person name="Harris S."/>
            <person name="Eisen J.A."/>
            <person name="Holcombe L.J."/>
            <person name="O'Flynn C."/>
        </authorList>
    </citation>
    <scope>NUCLEOTIDE SEQUENCE [LARGE SCALE GENOMIC DNA]</scope>
    <source>
        <strain evidence="8 9">OH770</strain>
    </source>
</reference>
<comment type="cofactor">
    <cofactor evidence="1">
        <name>[4Fe-4S] cluster</name>
        <dbReference type="ChEBI" id="CHEBI:49883"/>
    </cofactor>
</comment>
<dbReference type="SUPFAM" id="SSF102114">
    <property type="entry name" value="Radical SAM enzymes"/>
    <property type="match status" value="1"/>
</dbReference>
<sequence length="232" mass="25300">MSSVDWPGKLVATVFCQGCPWACPYCHNHAIIDPRIPGVVAWSSVTALMERRHGLLDGVVFSGGEATRQWALIPAMRQIRQMGFDVGLHTAGPYPARLARLLDEGLVDWVGLDIKALPGASYEAVAGRQGAGEKAWESLDVLMSHPEVAHEVRLTLDPSVLGEALEIARRCKAAGVRSFAVQEVRLQGVRDSYAQAYADAADVVHLAWEDQLAALTRDIDALAFEAYELRRA</sequence>
<comment type="caution">
    <text evidence="8">The sequence shown here is derived from an EMBL/GenBank/DDBJ whole genome shotgun (WGS) entry which is preliminary data.</text>
</comment>
<dbReference type="SFLD" id="SFLDS00029">
    <property type="entry name" value="Radical_SAM"/>
    <property type="match status" value="1"/>
</dbReference>
<evidence type="ECO:0000256" key="6">
    <source>
        <dbReference type="ARBA" id="ARBA00023014"/>
    </source>
</evidence>
<keyword evidence="2" id="KW-0004">4Fe-4S</keyword>
<evidence type="ECO:0000313" key="8">
    <source>
        <dbReference type="EMBL" id="RRC94462.1"/>
    </source>
</evidence>
<keyword evidence="3" id="KW-0949">S-adenosyl-L-methionine</keyword>
<dbReference type="InterPro" id="IPR007197">
    <property type="entry name" value="rSAM"/>
</dbReference>
<dbReference type="GO" id="GO:0051539">
    <property type="term" value="F:4 iron, 4 sulfur cluster binding"/>
    <property type="evidence" value="ECO:0007669"/>
    <property type="project" value="UniProtKB-KW"/>
</dbReference>
<evidence type="ECO:0000313" key="9">
    <source>
        <dbReference type="Proteomes" id="UP000280444"/>
    </source>
</evidence>
<accession>A0A3P1SDR9</accession>
<evidence type="ECO:0000259" key="7">
    <source>
        <dbReference type="Pfam" id="PF04055"/>
    </source>
</evidence>
<evidence type="ECO:0000256" key="2">
    <source>
        <dbReference type="ARBA" id="ARBA00022485"/>
    </source>
</evidence>
<evidence type="ECO:0000256" key="4">
    <source>
        <dbReference type="ARBA" id="ARBA00022723"/>
    </source>
</evidence>
<feature type="domain" description="Radical SAM core" evidence="7">
    <location>
        <begin position="14"/>
        <end position="142"/>
    </location>
</feature>
<dbReference type="InterPro" id="IPR058240">
    <property type="entry name" value="rSAM_sf"/>
</dbReference>
<proteinExistence type="predicted"/>
<dbReference type="PANTHER" id="PTHR30352">
    <property type="entry name" value="PYRUVATE FORMATE-LYASE-ACTIVATING ENZYME"/>
    <property type="match status" value="1"/>
</dbReference>
<name>A0A3P1SDR9_9ACTO</name>
<evidence type="ECO:0000256" key="3">
    <source>
        <dbReference type="ARBA" id="ARBA00022691"/>
    </source>
</evidence>
<dbReference type="PANTHER" id="PTHR30352:SF13">
    <property type="entry name" value="GLYCYL-RADICAL ENZYME ACTIVATING ENZYME YJJW-RELATED"/>
    <property type="match status" value="1"/>
</dbReference>
<dbReference type="Gene3D" id="3.20.20.70">
    <property type="entry name" value="Aldolase class I"/>
    <property type="match status" value="1"/>
</dbReference>